<dbReference type="GO" id="GO:0005829">
    <property type="term" value="C:cytosol"/>
    <property type="evidence" value="ECO:0007669"/>
    <property type="project" value="TreeGrafter"/>
</dbReference>
<evidence type="ECO:0000313" key="3">
    <source>
        <dbReference type="EMBL" id="PIX27900.1"/>
    </source>
</evidence>
<dbReference type="PANTHER" id="PTHR10491">
    <property type="entry name" value="DTDP-4-DEHYDRORHAMNOSE REDUCTASE"/>
    <property type="match status" value="1"/>
</dbReference>
<dbReference type="InterPro" id="IPR005913">
    <property type="entry name" value="dTDP_dehydrorham_reduct"/>
</dbReference>
<dbReference type="EMBL" id="PFIH01000063">
    <property type="protein sequence ID" value="PIX27900.1"/>
    <property type="molecule type" value="Genomic_DNA"/>
</dbReference>
<dbReference type="CDD" id="cd05254">
    <property type="entry name" value="dTDP_HR_like_SDR_e"/>
    <property type="match status" value="1"/>
</dbReference>
<sequence>MIRIAMTGGDGLVGSKIVEILKADENFNLTLILEQQMDITSRDNVFNTLKDLNFDLFLHLAAYTNVDKAEIEKEKAWKINVEGTRNVFDAVNFMNKNFVYISTDFVFDGKKQNSPFFEDSKPNPISHYGLTKYEGERIIKGKGTIIRISYPYRTNFNNKTDIVRNIRSLLEQGKQLTMITDSLIVPTFIDDIAYALNKLFRKKFNQKPDLNFNPEIFHLVGSQAISPYDFGNIIAKAFGLDESLIKPTTYEEYFKTNAKRPQFSDIKSRSNNFYKMGGFEETISKIKNNFK</sequence>
<feature type="domain" description="RmlD-like substrate binding" evidence="1">
    <location>
        <begin position="3"/>
        <end position="269"/>
    </location>
</feature>
<dbReference type="Gene3D" id="3.40.50.720">
    <property type="entry name" value="NAD(P)-binding Rossmann-like Domain"/>
    <property type="match status" value="1"/>
</dbReference>
<evidence type="ECO:0000259" key="1">
    <source>
        <dbReference type="Pfam" id="PF04321"/>
    </source>
</evidence>
<dbReference type="PANTHER" id="PTHR10491:SF4">
    <property type="entry name" value="METHIONINE ADENOSYLTRANSFERASE 2 SUBUNIT BETA"/>
    <property type="match status" value="1"/>
</dbReference>
<proteinExistence type="predicted"/>
<dbReference type="AlphaFoldDB" id="A0A2H9N287"/>
<gene>
    <name evidence="2" type="ORF">COS45_02510</name>
    <name evidence="4" type="ORF">COY63_01060</name>
    <name evidence="3" type="ORF">COZ66_02475</name>
</gene>
<evidence type="ECO:0000313" key="7">
    <source>
        <dbReference type="Proteomes" id="UP000231449"/>
    </source>
</evidence>
<dbReference type="InterPro" id="IPR029903">
    <property type="entry name" value="RmlD-like-bd"/>
</dbReference>
<dbReference type="SUPFAM" id="SSF51735">
    <property type="entry name" value="NAD(P)-binding Rossmann-fold domains"/>
    <property type="match status" value="1"/>
</dbReference>
<organism evidence="3 7">
    <name type="scientific">Huberarchaeum crystalense</name>
    <dbReference type="NCBI Taxonomy" id="2014257"/>
    <lineage>
        <taxon>Archaea</taxon>
        <taxon>Candidatus Huberarchaeota</taxon>
        <taxon>Candidatus Huberarchaeia</taxon>
        <taxon>Candidatus Huberarchaeales</taxon>
        <taxon>Candidatus Huberarchaeaceae</taxon>
        <taxon>Candidatus Huberarchaeum</taxon>
    </lineage>
</organism>
<name>A0A2H9N287_HUBC1</name>
<dbReference type="EMBL" id="PFMG01000024">
    <property type="protein sequence ID" value="PIY99892.1"/>
    <property type="molecule type" value="Genomic_DNA"/>
</dbReference>
<accession>A0A2H9P8Q6</accession>
<dbReference type="InterPro" id="IPR036291">
    <property type="entry name" value="NAD(P)-bd_dom_sf"/>
</dbReference>
<reference evidence="3" key="2">
    <citation type="submission" date="2017-09" db="EMBL/GenBank/DDBJ databases">
        <title>Depth-based differentiation of microbial function through sediment-hosted aquifers and enrichment of novel symbionts in the deep terrestrial subsurface.</title>
        <authorList>
            <person name="Probst A.J."/>
            <person name="Ladd B."/>
            <person name="Jarett J.K."/>
            <person name="Geller-Mcgrath D.E."/>
            <person name="Sieber C.M."/>
            <person name="Emerson J.B."/>
            <person name="Anantharaman K."/>
            <person name="Thomas B.C."/>
            <person name="Malmstrom R."/>
            <person name="Stieglmeier M."/>
            <person name="Klingl A."/>
            <person name="Woyke T."/>
            <person name="Ryan C.M."/>
            <person name="Banfield J.F."/>
        </authorList>
    </citation>
    <scope>NUCLEOTIDE SEQUENCE [LARGE SCALE GENOMIC DNA]</scope>
    <source>
        <strain evidence="2">CG03_land_8_20_14_0_80_31_114</strain>
        <strain evidence="4">CG_4_10_14_0_8_um_filter_31_133</strain>
        <strain evidence="3">CG_4_8_14_3_um_filter</strain>
    </source>
</reference>
<comment type="caution">
    <text evidence="3">The sequence shown here is derived from an EMBL/GenBank/DDBJ whole genome shotgun (WGS) entry which is preliminary data.</text>
</comment>
<dbReference type="EMBL" id="PEUT01000057">
    <property type="protein sequence ID" value="PIV13514.1"/>
    <property type="molecule type" value="Genomic_DNA"/>
</dbReference>
<evidence type="ECO:0000313" key="4">
    <source>
        <dbReference type="EMBL" id="PIY99892.1"/>
    </source>
</evidence>
<dbReference type="Pfam" id="PF04321">
    <property type="entry name" value="RmlD_sub_bind"/>
    <property type="match status" value="1"/>
</dbReference>
<dbReference type="GO" id="GO:0019305">
    <property type="term" value="P:dTDP-rhamnose biosynthetic process"/>
    <property type="evidence" value="ECO:0007669"/>
    <property type="project" value="TreeGrafter"/>
</dbReference>
<dbReference type="Proteomes" id="UP000231449">
    <property type="component" value="Unassembled WGS sequence"/>
</dbReference>
<dbReference type="Proteomes" id="UP000230713">
    <property type="component" value="Unassembled WGS sequence"/>
</dbReference>
<dbReference type="Proteomes" id="UP000228874">
    <property type="component" value="Unassembled WGS sequence"/>
</dbReference>
<evidence type="ECO:0000313" key="5">
    <source>
        <dbReference type="Proteomes" id="UP000228874"/>
    </source>
</evidence>
<evidence type="ECO:0000313" key="2">
    <source>
        <dbReference type="EMBL" id="PIV13514.1"/>
    </source>
</evidence>
<protein>
    <recommendedName>
        <fullName evidence="1">RmlD-like substrate binding domain-containing protein</fullName>
    </recommendedName>
</protein>
<accession>A0A2H9M1T2</accession>
<reference evidence="5 6" key="1">
    <citation type="submission" date="2017-09" db="EMBL/GenBank/DDBJ databases">
        <title>Depth-based differentiation of microbial function through sediment-hosted aquifers and enrichment of novel symbionts in the deep terrestrial subsurface.</title>
        <authorList>
            <person name="Probst A.J."/>
            <person name="Ladd B."/>
            <person name="Jarett J.K."/>
            <person name="Geller-Mcgrath D.E."/>
            <person name="Sieber C.M.K."/>
            <person name="Emerson J.B."/>
            <person name="Anantharaman K."/>
            <person name="Thomas B.C."/>
            <person name="Malmstrom R."/>
            <person name="Stieglmeier M."/>
            <person name="Klingl A."/>
            <person name="Woyke T."/>
            <person name="Ryan C.M."/>
            <person name="Banfield J.F."/>
        </authorList>
    </citation>
    <scope>NUCLEOTIDE SEQUENCE [LARGE SCALE GENOMIC DNA]</scope>
</reference>
<accession>A0A2H9N287</accession>
<dbReference type="GO" id="GO:0008831">
    <property type="term" value="F:dTDP-4-dehydrorhamnose reductase activity"/>
    <property type="evidence" value="ECO:0007669"/>
    <property type="project" value="TreeGrafter"/>
</dbReference>
<evidence type="ECO:0000313" key="6">
    <source>
        <dbReference type="Proteomes" id="UP000230713"/>
    </source>
</evidence>